<dbReference type="RefSeq" id="XP_015186020.1">
    <property type="nucleotide sequence ID" value="XM_015330534.1"/>
</dbReference>
<keyword evidence="2" id="KW-1185">Reference proteome</keyword>
<dbReference type="GeneID" id="107071494"/>
<proteinExistence type="predicted"/>
<protein>
    <submittedName>
        <fullName evidence="3">Uncharacterized protein LOC107071494 isoform X3</fullName>
    </submittedName>
</protein>
<name>A0ABM1J0N3_POLDO</name>
<gene>
    <name evidence="3" type="primary">LOC107071494</name>
</gene>
<feature type="compositionally biased region" description="Basic residues" evidence="1">
    <location>
        <begin position="414"/>
        <end position="423"/>
    </location>
</feature>
<evidence type="ECO:0000313" key="2">
    <source>
        <dbReference type="Proteomes" id="UP000694924"/>
    </source>
</evidence>
<reference evidence="3" key="1">
    <citation type="submission" date="2025-08" db="UniProtKB">
        <authorList>
            <consortium name="RefSeq"/>
        </authorList>
    </citation>
    <scope>IDENTIFICATION</scope>
    <source>
        <tissue evidence="3">Whole body</tissue>
    </source>
</reference>
<feature type="compositionally biased region" description="Basic and acidic residues" evidence="1">
    <location>
        <begin position="435"/>
        <end position="446"/>
    </location>
</feature>
<evidence type="ECO:0000256" key="1">
    <source>
        <dbReference type="SAM" id="MobiDB-lite"/>
    </source>
</evidence>
<organism evidence="2 3">
    <name type="scientific">Polistes dominula</name>
    <name type="common">European paper wasp</name>
    <name type="synonym">Vespa dominula</name>
    <dbReference type="NCBI Taxonomy" id="743375"/>
    <lineage>
        <taxon>Eukaryota</taxon>
        <taxon>Metazoa</taxon>
        <taxon>Ecdysozoa</taxon>
        <taxon>Arthropoda</taxon>
        <taxon>Hexapoda</taxon>
        <taxon>Insecta</taxon>
        <taxon>Pterygota</taxon>
        <taxon>Neoptera</taxon>
        <taxon>Endopterygota</taxon>
        <taxon>Hymenoptera</taxon>
        <taxon>Apocrita</taxon>
        <taxon>Aculeata</taxon>
        <taxon>Vespoidea</taxon>
        <taxon>Vespidae</taxon>
        <taxon>Polistinae</taxon>
        <taxon>Polistini</taxon>
        <taxon>Polistes</taxon>
    </lineage>
</organism>
<feature type="region of interest" description="Disordered" evidence="1">
    <location>
        <begin position="410"/>
        <end position="471"/>
    </location>
</feature>
<dbReference type="Proteomes" id="UP000694924">
    <property type="component" value="Unplaced"/>
</dbReference>
<evidence type="ECO:0000313" key="3">
    <source>
        <dbReference type="RefSeq" id="XP_015186020.1"/>
    </source>
</evidence>
<sequence>MKTCFLCDKKCNVLDFNNASFKKCSLMLLFRRKKKYKYHDISLTTKSTKSYGYHRVCLQKITVLKQKDKEEFEDFCKTQTIPKLPSNDSQSFQNVSSAATTSQQEAISSTTIKNKKAACLFCDHVEKKVGKRRIYVSFPQSEATVETIKSMATKLNHSKLLTKLENSQSVAYHSICMTLYRNSLKRQCKEPQEPRYWHKNRQFHQLAFDSISEMIKTEIIEKNRVMYLTDLLSQYKSLLLEFAEGEVRAEHLQDYRAENLENKIMKAFGDRITVESSMGTPNKKIVYQYDMDTSRLAAEIAKLESTEKNRCRDVAYELRNCITSLESTKLPDYLTPQDAIFGECAIPEQLFNFVCYLVQGPDTRRQNLGDDLMEINTVCRYLIYIISKGKVKPSEHPILEEVQHVATENEVKASKKKKSKNQKRKVEELENGDTTIHENGEKKELVEEGEEPVKKKKKKNKRSKSIGETAT</sequence>
<feature type="compositionally biased region" description="Basic residues" evidence="1">
    <location>
        <begin position="454"/>
        <end position="464"/>
    </location>
</feature>
<accession>A0ABM1J0N3</accession>